<dbReference type="PROSITE" id="PS50925">
    <property type="entry name" value="BLUF"/>
    <property type="match status" value="1"/>
</dbReference>
<evidence type="ECO:0000313" key="2">
    <source>
        <dbReference type="EMBL" id="TCO78214.1"/>
    </source>
</evidence>
<proteinExistence type="predicted"/>
<dbReference type="EMBL" id="SLWX01000001">
    <property type="protein sequence ID" value="TCO78214.1"/>
    <property type="molecule type" value="Genomic_DNA"/>
</dbReference>
<dbReference type="SMART" id="SM01034">
    <property type="entry name" value="BLUF"/>
    <property type="match status" value="1"/>
</dbReference>
<gene>
    <name evidence="2" type="ORF">EV688_10127</name>
</gene>
<dbReference type="Proteomes" id="UP000294980">
    <property type="component" value="Unassembled WGS sequence"/>
</dbReference>
<organism evidence="2 3">
    <name type="scientific">Chromatocurvus halotolerans</name>
    <dbReference type="NCBI Taxonomy" id="1132028"/>
    <lineage>
        <taxon>Bacteria</taxon>
        <taxon>Pseudomonadati</taxon>
        <taxon>Pseudomonadota</taxon>
        <taxon>Gammaproteobacteria</taxon>
        <taxon>Cellvibrionales</taxon>
        <taxon>Halieaceae</taxon>
        <taxon>Chromatocurvus</taxon>
    </lineage>
</organism>
<keyword evidence="3" id="KW-1185">Reference proteome</keyword>
<protein>
    <submittedName>
        <fullName evidence="2">FAD-dependent sensor of blue light</fullName>
    </submittedName>
</protein>
<dbReference type="SUPFAM" id="SSF54975">
    <property type="entry name" value="Acylphosphatase/BLUF domain-like"/>
    <property type="match status" value="1"/>
</dbReference>
<reference evidence="2 3" key="1">
    <citation type="submission" date="2019-03" db="EMBL/GenBank/DDBJ databases">
        <title>Genomic Encyclopedia of Type Strains, Phase IV (KMG-IV): sequencing the most valuable type-strain genomes for metagenomic binning, comparative biology and taxonomic classification.</title>
        <authorList>
            <person name="Goeker M."/>
        </authorList>
    </citation>
    <scope>NUCLEOTIDE SEQUENCE [LARGE SCALE GENOMIC DNA]</scope>
    <source>
        <strain evidence="2 3">DSM 23344</strain>
    </source>
</reference>
<feature type="domain" description="BLUF" evidence="1">
    <location>
        <begin position="22"/>
        <end position="114"/>
    </location>
</feature>
<comment type="caution">
    <text evidence="2">The sequence shown here is derived from an EMBL/GenBank/DDBJ whole genome shotgun (WGS) entry which is preliminary data.</text>
</comment>
<sequence>MSNVSPNMQFDEPGGAFEERLLFNIVYCSRASSGVESADVDTIVATARRRNPALGITGILVFGSEVFFQWIEGPKEEVLGLMKLIESDHRHDSMVVLSTSEEIRERVFPTWDMELVESEDIQEVLQDALETTQDKESVEALQLLLDKLQTNS</sequence>
<evidence type="ECO:0000313" key="3">
    <source>
        <dbReference type="Proteomes" id="UP000294980"/>
    </source>
</evidence>
<evidence type="ECO:0000259" key="1">
    <source>
        <dbReference type="PROSITE" id="PS50925"/>
    </source>
</evidence>
<dbReference type="Gene3D" id="3.30.70.100">
    <property type="match status" value="1"/>
</dbReference>
<dbReference type="GO" id="GO:0009882">
    <property type="term" value="F:blue light photoreceptor activity"/>
    <property type="evidence" value="ECO:0007669"/>
    <property type="project" value="InterPro"/>
</dbReference>
<name>A0A4R2KW76_9GAMM</name>
<dbReference type="InterPro" id="IPR036046">
    <property type="entry name" value="Acylphosphatase-like_dom_sf"/>
</dbReference>
<dbReference type="GO" id="GO:0071949">
    <property type="term" value="F:FAD binding"/>
    <property type="evidence" value="ECO:0007669"/>
    <property type="project" value="InterPro"/>
</dbReference>
<dbReference type="InterPro" id="IPR007024">
    <property type="entry name" value="BLUF_domain"/>
</dbReference>
<accession>A0A4R2KW76</accession>
<dbReference type="Pfam" id="PF04940">
    <property type="entry name" value="BLUF"/>
    <property type="match status" value="1"/>
</dbReference>
<dbReference type="RefSeq" id="WP_240624280.1">
    <property type="nucleotide sequence ID" value="NZ_QQSW01000006.1"/>
</dbReference>
<dbReference type="AlphaFoldDB" id="A0A4R2KW76"/>